<evidence type="ECO:0000313" key="5">
    <source>
        <dbReference type="Proteomes" id="UP000482960"/>
    </source>
</evidence>
<accession>A0A6V8LN64</accession>
<gene>
    <name evidence="4" type="ORF">Prum_092580</name>
</gene>
<name>A0A6V8LN64_9ACTN</name>
<dbReference type="InterPro" id="IPR027417">
    <property type="entry name" value="P-loop_NTPase"/>
</dbReference>
<evidence type="ECO:0000313" key="4">
    <source>
        <dbReference type="EMBL" id="GFJ95616.1"/>
    </source>
</evidence>
<organism evidence="4 5">
    <name type="scientific">Phytohabitans rumicis</name>
    <dbReference type="NCBI Taxonomy" id="1076125"/>
    <lineage>
        <taxon>Bacteria</taxon>
        <taxon>Bacillati</taxon>
        <taxon>Actinomycetota</taxon>
        <taxon>Actinomycetes</taxon>
        <taxon>Micromonosporales</taxon>
        <taxon>Micromonosporaceae</taxon>
    </lineage>
</organism>
<dbReference type="InterPro" id="IPR050773">
    <property type="entry name" value="CbxX/CfxQ_RuBisCO_ESX"/>
</dbReference>
<keyword evidence="1" id="KW-0547">Nucleotide-binding</keyword>
<keyword evidence="2" id="KW-0067">ATP-binding</keyword>
<dbReference type="PRINTS" id="PR00819">
    <property type="entry name" value="CBXCFQXSUPER"/>
</dbReference>
<dbReference type="Proteomes" id="UP000482960">
    <property type="component" value="Unassembled WGS sequence"/>
</dbReference>
<dbReference type="InterPro" id="IPR000641">
    <property type="entry name" value="CbxX/CfxQ"/>
</dbReference>
<comment type="caution">
    <text evidence="4">The sequence shown here is derived from an EMBL/GenBank/DDBJ whole genome shotgun (WGS) entry which is preliminary data.</text>
</comment>
<reference evidence="4 5" key="1">
    <citation type="submission" date="2020-03" db="EMBL/GenBank/DDBJ databases">
        <title>Whole genome shotgun sequence of Phytohabitans rumicis NBRC 108638.</title>
        <authorList>
            <person name="Komaki H."/>
            <person name="Tamura T."/>
        </authorList>
    </citation>
    <scope>NUCLEOTIDE SEQUENCE [LARGE SCALE GENOMIC DNA]</scope>
    <source>
        <strain evidence="4 5">NBRC 108638</strain>
    </source>
</reference>
<evidence type="ECO:0000256" key="2">
    <source>
        <dbReference type="ARBA" id="ARBA00022840"/>
    </source>
</evidence>
<dbReference type="SUPFAM" id="SSF52540">
    <property type="entry name" value="P-loop containing nucleoside triphosphate hydrolases"/>
    <property type="match status" value="1"/>
</dbReference>
<dbReference type="EMBL" id="BLPG01000002">
    <property type="protein sequence ID" value="GFJ95616.1"/>
    <property type="molecule type" value="Genomic_DNA"/>
</dbReference>
<dbReference type="Pfam" id="PF17866">
    <property type="entry name" value="AAA_lid_6"/>
    <property type="match status" value="1"/>
</dbReference>
<dbReference type="GO" id="GO:0016887">
    <property type="term" value="F:ATP hydrolysis activity"/>
    <property type="evidence" value="ECO:0007669"/>
    <property type="project" value="TreeGrafter"/>
</dbReference>
<dbReference type="GO" id="GO:0005524">
    <property type="term" value="F:ATP binding"/>
    <property type="evidence" value="ECO:0007669"/>
    <property type="project" value="UniProtKB-KW"/>
</dbReference>
<proteinExistence type="predicted"/>
<keyword evidence="5" id="KW-1185">Reference proteome</keyword>
<evidence type="ECO:0000256" key="1">
    <source>
        <dbReference type="ARBA" id="ARBA00022741"/>
    </source>
</evidence>
<reference evidence="4 5" key="2">
    <citation type="submission" date="2020-03" db="EMBL/GenBank/DDBJ databases">
        <authorList>
            <person name="Ichikawa N."/>
            <person name="Kimura A."/>
            <person name="Kitahashi Y."/>
            <person name="Uohara A."/>
        </authorList>
    </citation>
    <scope>NUCLEOTIDE SEQUENCE [LARGE SCALE GENOMIC DNA]</scope>
    <source>
        <strain evidence="4 5">NBRC 108638</strain>
    </source>
</reference>
<dbReference type="Gene3D" id="3.40.50.300">
    <property type="entry name" value="P-loop containing nucleotide triphosphate hydrolases"/>
    <property type="match status" value="1"/>
</dbReference>
<evidence type="ECO:0000259" key="3">
    <source>
        <dbReference type="Pfam" id="PF17866"/>
    </source>
</evidence>
<protein>
    <recommendedName>
        <fullName evidence="3">CbbX AAA lid domain-containing protein</fullName>
    </recommendedName>
</protein>
<feature type="domain" description="CbbX AAA lid" evidence="3">
    <location>
        <begin position="70"/>
        <end position="126"/>
    </location>
</feature>
<dbReference type="Gene3D" id="1.10.8.60">
    <property type="match status" value="1"/>
</dbReference>
<dbReference type="InterPro" id="IPR041627">
    <property type="entry name" value="AAA_lid_6"/>
</dbReference>
<sequence>MKLMEDHREQVVVIVAGYTGEMARFIASNPGLESRFGRTIEFPDYSADELVRITELLAGQHDYTLAERTRSDLLAYYAQMERDERFGNGRAARRTFETMVAEHANRVARSGTGIEEELTTLLPEDLPDEWTDRSPATGG</sequence>
<dbReference type="PANTHER" id="PTHR43392:SF2">
    <property type="entry name" value="AAA-TYPE ATPASE FAMILY PROTEIN _ ANKYRIN REPEAT FAMILY PROTEIN"/>
    <property type="match status" value="1"/>
</dbReference>
<dbReference type="PANTHER" id="PTHR43392">
    <property type="entry name" value="AAA-TYPE ATPASE FAMILY PROTEIN / ANKYRIN REPEAT FAMILY PROTEIN"/>
    <property type="match status" value="1"/>
</dbReference>
<dbReference type="AlphaFoldDB" id="A0A6V8LN64"/>